<evidence type="ECO:0000313" key="2">
    <source>
        <dbReference type="EMBL" id="RZQ61928.1"/>
    </source>
</evidence>
<sequence length="151" mass="16817">MSDDTSVMKATLDSLVREQGERRALRDQRAEELKARAQEYMTKQVQTAERYVEHRRELGRRKTKSGWSTDRSHAEPAQASAFDDPDEIPGKPPEVTFTPGAPAPAPVAPATPPPPAPAPVRAAPEPVRRARRPRPADDDEDDAFLNNRWAD</sequence>
<dbReference type="AlphaFoldDB" id="A0A4Q7J532"/>
<keyword evidence="3" id="KW-1185">Reference proteome</keyword>
<feature type="region of interest" description="Disordered" evidence="1">
    <location>
        <begin position="49"/>
        <end position="151"/>
    </location>
</feature>
<reference evidence="2 3" key="1">
    <citation type="submission" date="2019-02" db="EMBL/GenBank/DDBJ databases">
        <title>Draft genome sequence of Amycolatopsis sp. 8-3EHSu isolated from roots of Suaeda maritima.</title>
        <authorList>
            <person name="Duangmal K."/>
            <person name="Chantavorakit T."/>
        </authorList>
    </citation>
    <scope>NUCLEOTIDE SEQUENCE [LARGE SCALE GENOMIC DNA]</scope>
    <source>
        <strain evidence="2 3">8-3EHSu</strain>
    </source>
</reference>
<dbReference type="Proteomes" id="UP000292003">
    <property type="component" value="Unassembled WGS sequence"/>
</dbReference>
<dbReference type="OrthoDB" id="3629679at2"/>
<comment type="caution">
    <text evidence="2">The sequence shown here is derived from an EMBL/GenBank/DDBJ whole genome shotgun (WGS) entry which is preliminary data.</text>
</comment>
<accession>A0A4Q7J532</accession>
<feature type="compositionally biased region" description="Pro residues" evidence="1">
    <location>
        <begin position="101"/>
        <end position="118"/>
    </location>
</feature>
<dbReference type="EMBL" id="SFCC01000010">
    <property type="protein sequence ID" value="RZQ61928.1"/>
    <property type="molecule type" value="Genomic_DNA"/>
</dbReference>
<evidence type="ECO:0000313" key="3">
    <source>
        <dbReference type="Proteomes" id="UP000292003"/>
    </source>
</evidence>
<gene>
    <name evidence="2" type="ORF">EWH70_20145</name>
</gene>
<name>A0A4Q7J532_9PSEU</name>
<organism evidence="2 3">
    <name type="scientific">Amycolatopsis suaedae</name>
    <dbReference type="NCBI Taxonomy" id="2510978"/>
    <lineage>
        <taxon>Bacteria</taxon>
        <taxon>Bacillati</taxon>
        <taxon>Actinomycetota</taxon>
        <taxon>Actinomycetes</taxon>
        <taxon>Pseudonocardiales</taxon>
        <taxon>Pseudonocardiaceae</taxon>
        <taxon>Amycolatopsis</taxon>
    </lineage>
</organism>
<dbReference type="RefSeq" id="WP_130477021.1">
    <property type="nucleotide sequence ID" value="NZ_SFCC01000010.1"/>
</dbReference>
<evidence type="ECO:0000256" key="1">
    <source>
        <dbReference type="SAM" id="MobiDB-lite"/>
    </source>
</evidence>
<protein>
    <submittedName>
        <fullName evidence="2">Uncharacterized protein</fullName>
    </submittedName>
</protein>
<proteinExistence type="predicted"/>